<keyword evidence="1" id="KW-0812">Transmembrane</keyword>
<dbReference type="AlphaFoldDB" id="A0A5N7C1E0"/>
<sequence>MRLNVFNIGLKRSLNAFIHVYLVELSLIDSGFLIIQGYLSLSSNFGLLQCGLSLSYII</sequence>
<keyword evidence="1" id="KW-0472">Membrane</keyword>
<protein>
    <submittedName>
        <fullName evidence="2">Uncharacterized protein</fullName>
    </submittedName>
</protein>
<gene>
    <name evidence="2" type="ORF">BDV23DRAFT_160193</name>
</gene>
<proteinExistence type="predicted"/>
<feature type="transmembrane region" description="Helical" evidence="1">
    <location>
        <begin position="20"/>
        <end position="39"/>
    </location>
</feature>
<evidence type="ECO:0000256" key="1">
    <source>
        <dbReference type="SAM" id="Phobius"/>
    </source>
</evidence>
<dbReference type="EMBL" id="ML735286">
    <property type="protein sequence ID" value="KAE8387911.1"/>
    <property type="molecule type" value="Genomic_DNA"/>
</dbReference>
<name>A0A5N7C1E0_PETAA</name>
<evidence type="ECO:0000313" key="2">
    <source>
        <dbReference type="EMBL" id="KAE8387911.1"/>
    </source>
</evidence>
<dbReference type="OrthoDB" id="10469371at2759"/>
<keyword evidence="1" id="KW-1133">Transmembrane helix</keyword>
<organism evidence="2">
    <name type="scientific">Petromyces alliaceus</name>
    <name type="common">Aspergillus alliaceus</name>
    <dbReference type="NCBI Taxonomy" id="209559"/>
    <lineage>
        <taxon>Eukaryota</taxon>
        <taxon>Fungi</taxon>
        <taxon>Dikarya</taxon>
        <taxon>Ascomycota</taxon>
        <taxon>Pezizomycotina</taxon>
        <taxon>Eurotiomycetes</taxon>
        <taxon>Eurotiomycetidae</taxon>
        <taxon>Eurotiales</taxon>
        <taxon>Aspergillaceae</taxon>
        <taxon>Aspergillus</taxon>
        <taxon>Aspergillus subgen. Circumdati</taxon>
    </lineage>
</organism>
<dbReference type="Proteomes" id="UP000326877">
    <property type="component" value="Unassembled WGS sequence"/>
</dbReference>
<reference evidence="2" key="1">
    <citation type="submission" date="2019-04" db="EMBL/GenBank/DDBJ databases">
        <title>Friends and foes A comparative genomics studyof 23 Aspergillus species from section Flavi.</title>
        <authorList>
            <consortium name="DOE Joint Genome Institute"/>
            <person name="Kjaerbolling I."/>
            <person name="Vesth T."/>
            <person name="Frisvad J.C."/>
            <person name="Nybo J.L."/>
            <person name="Theobald S."/>
            <person name="Kildgaard S."/>
            <person name="Isbrandt T."/>
            <person name="Kuo A."/>
            <person name="Sato A."/>
            <person name="Lyhne E.K."/>
            <person name="Kogle M.E."/>
            <person name="Wiebenga A."/>
            <person name="Kun R.S."/>
            <person name="Lubbers R.J."/>
            <person name="Makela M.R."/>
            <person name="Barry K."/>
            <person name="Chovatia M."/>
            <person name="Clum A."/>
            <person name="Daum C."/>
            <person name="Haridas S."/>
            <person name="He G."/>
            <person name="LaButti K."/>
            <person name="Lipzen A."/>
            <person name="Mondo S."/>
            <person name="Riley R."/>
            <person name="Salamov A."/>
            <person name="Simmons B.A."/>
            <person name="Magnuson J.K."/>
            <person name="Henrissat B."/>
            <person name="Mortensen U.H."/>
            <person name="Larsen T.O."/>
            <person name="Devries R.P."/>
            <person name="Grigoriev I.V."/>
            <person name="Machida M."/>
            <person name="Baker S.E."/>
            <person name="Andersen M.R."/>
        </authorList>
    </citation>
    <scope>NUCLEOTIDE SEQUENCE [LARGE SCALE GENOMIC DNA]</scope>
    <source>
        <strain evidence="2">IBT 14317</strain>
    </source>
</reference>
<accession>A0A5N7C1E0</accession>